<keyword evidence="4 7" id="KW-0812">Transmembrane</keyword>
<dbReference type="Proteomes" id="UP000273278">
    <property type="component" value="Chromosome"/>
</dbReference>
<evidence type="ECO:0008006" key="10">
    <source>
        <dbReference type="Google" id="ProtNLM"/>
    </source>
</evidence>
<keyword evidence="3" id="KW-1003">Cell membrane</keyword>
<dbReference type="PANTHER" id="PTHR30561:SF0">
    <property type="entry name" value="GUANIDINIUM EXPORTER"/>
    <property type="match status" value="1"/>
</dbReference>
<gene>
    <name evidence="8" type="ORF">BKD89_02115</name>
</gene>
<evidence type="ECO:0000313" key="9">
    <source>
        <dbReference type="Proteomes" id="UP000273278"/>
    </source>
</evidence>
<dbReference type="Gene3D" id="1.10.3730.20">
    <property type="match status" value="1"/>
</dbReference>
<evidence type="ECO:0000256" key="7">
    <source>
        <dbReference type="SAM" id="Phobius"/>
    </source>
</evidence>
<evidence type="ECO:0000256" key="4">
    <source>
        <dbReference type="ARBA" id="ARBA00022692"/>
    </source>
</evidence>
<organism evidence="8 9">
    <name type="scientific">Methanomethylophilus alvi</name>
    <dbReference type="NCBI Taxonomy" id="1291540"/>
    <lineage>
        <taxon>Archaea</taxon>
        <taxon>Methanobacteriati</taxon>
        <taxon>Thermoplasmatota</taxon>
        <taxon>Thermoplasmata</taxon>
        <taxon>Methanomassiliicoccales</taxon>
        <taxon>Methanomethylophilaceae</taxon>
        <taxon>Methanomethylophilus</taxon>
    </lineage>
</organism>
<protein>
    <recommendedName>
        <fullName evidence="10">Ligand-binding protein SH3</fullName>
    </recommendedName>
</protein>
<dbReference type="InterPro" id="IPR037185">
    <property type="entry name" value="EmrE-like"/>
</dbReference>
<evidence type="ECO:0000313" key="8">
    <source>
        <dbReference type="EMBL" id="AYQ54604.1"/>
    </source>
</evidence>
<dbReference type="PANTHER" id="PTHR30561">
    <property type="entry name" value="SMR FAMILY PROTON-DEPENDENT DRUG EFFLUX TRANSPORTER SUGE"/>
    <property type="match status" value="1"/>
</dbReference>
<feature type="transmembrane region" description="Helical" evidence="7">
    <location>
        <begin position="65"/>
        <end position="84"/>
    </location>
</feature>
<reference evidence="8 9" key="1">
    <citation type="submission" date="2016-10" db="EMBL/GenBank/DDBJ databases">
        <title>Complete genome of the TMA-utilizing, human hosted archaeon Methanomethylophilus alvus Gen. nov, sp. nov., strain Mx-05, derived from a pure culture.</title>
        <authorList>
            <person name="Brugere J.-F."/>
            <person name="Ben Hania W."/>
            <person name="Chaudhary P.P."/>
            <person name="Gaci N."/>
            <person name="Borrel G."/>
            <person name="Cao Van Tuat L."/>
            <person name="Fardeau M.-L."/>
            <person name="Harris H.M.B."/>
            <person name="O'Toole P.W."/>
            <person name="Ollivier B."/>
        </authorList>
    </citation>
    <scope>NUCLEOTIDE SEQUENCE [LARGE SCALE GENOMIC DNA]</scope>
    <source>
        <strain evidence="8 9">Mx-05</strain>
    </source>
</reference>
<dbReference type="InterPro" id="IPR000390">
    <property type="entry name" value="Small_drug/metabolite_transptr"/>
</dbReference>
<keyword evidence="2" id="KW-0813">Transport</keyword>
<keyword evidence="6 7" id="KW-0472">Membrane</keyword>
<dbReference type="SUPFAM" id="SSF103481">
    <property type="entry name" value="Multidrug resistance efflux transporter EmrE"/>
    <property type="match status" value="1"/>
</dbReference>
<sequence length="113" mass="12443">MDGLVFLVIGGFFEPAWVFTLEKGGTYADDVRRKWGWYLVSVFFMFCSLFFMSQGMKTMSVGISYAIWTAVGALVTIAISRLFYAETIGWGKIIAIMMILVGISGLEIVGASA</sequence>
<proteinExistence type="predicted"/>
<dbReference type="AlphaFoldDB" id="A0A3G3IGD7"/>
<evidence type="ECO:0000256" key="2">
    <source>
        <dbReference type="ARBA" id="ARBA00022448"/>
    </source>
</evidence>
<dbReference type="GeneID" id="41321224"/>
<dbReference type="EMBL" id="CP017686">
    <property type="protein sequence ID" value="AYQ54604.1"/>
    <property type="molecule type" value="Genomic_DNA"/>
</dbReference>
<comment type="subcellular location">
    <subcellularLocation>
        <location evidence="1">Cell membrane</location>
        <topology evidence="1">Multi-pass membrane protein</topology>
    </subcellularLocation>
</comment>
<dbReference type="GO" id="GO:0022857">
    <property type="term" value="F:transmembrane transporter activity"/>
    <property type="evidence" value="ECO:0007669"/>
    <property type="project" value="InterPro"/>
</dbReference>
<dbReference type="InterPro" id="IPR045324">
    <property type="entry name" value="Small_multidrug_res"/>
</dbReference>
<keyword evidence="5 7" id="KW-1133">Transmembrane helix</keyword>
<dbReference type="RefSeq" id="WP_015504321.1">
    <property type="nucleotide sequence ID" value="NZ_CAYARL010000008.1"/>
</dbReference>
<accession>A0A3G3IGD7</accession>
<feature type="transmembrane region" description="Helical" evidence="7">
    <location>
        <begin position="36"/>
        <end position="53"/>
    </location>
</feature>
<evidence type="ECO:0000256" key="6">
    <source>
        <dbReference type="ARBA" id="ARBA00023136"/>
    </source>
</evidence>
<dbReference type="OMA" id="YAETIGW"/>
<name>A0A3G3IGD7_9ARCH</name>
<feature type="transmembrane region" description="Helical" evidence="7">
    <location>
        <begin position="90"/>
        <end position="109"/>
    </location>
</feature>
<evidence type="ECO:0000256" key="3">
    <source>
        <dbReference type="ARBA" id="ARBA00022475"/>
    </source>
</evidence>
<dbReference type="Pfam" id="PF00893">
    <property type="entry name" value="Multi_Drug_Res"/>
    <property type="match status" value="1"/>
</dbReference>
<evidence type="ECO:0000256" key="5">
    <source>
        <dbReference type="ARBA" id="ARBA00022989"/>
    </source>
</evidence>
<dbReference type="GO" id="GO:0005886">
    <property type="term" value="C:plasma membrane"/>
    <property type="evidence" value="ECO:0007669"/>
    <property type="project" value="UniProtKB-SubCell"/>
</dbReference>
<evidence type="ECO:0000256" key="1">
    <source>
        <dbReference type="ARBA" id="ARBA00004651"/>
    </source>
</evidence>